<evidence type="ECO:0000256" key="1">
    <source>
        <dbReference type="SAM" id="MobiDB-lite"/>
    </source>
</evidence>
<dbReference type="PATRIC" id="fig|1225564.3.peg.2869"/>
<evidence type="ECO:0000313" key="2">
    <source>
        <dbReference type="EMBL" id="KLK93086.1"/>
    </source>
</evidence>
<comment type="caution">
    <text evidence="2">The sequence shown here is derived from an EMBL/GenBank/DDBJ whole genome shotgun (WGS) entry which is preliminary data.</text>
</comment>
<evidence type="ECO:0000313" key="3">
    <source>
        <dbReference type="Proteomes" id="UP000035489"/>
    </source>
</evidence>
<keyword evidence="3" id="KW-1185">Reference proteome</keyword>
<dbReference type="EMBL" id="LCYG01000023">
    <property type="protein sequence ID" value="KLK93086.1"/>
    <property type="molecule type" value="Genomic_DNA"/>
</dbReference>
<dbReference type="AlphaFoldDB" id="A0A0H1RDX1"/>
<feature type="region of interest" description="Disordered" evidence="1">
    <location>
        <begin position="1"/>
        <end position="61"/>
    </location>
</feature>
<reference evidence="2 3" key="1">
    <citation type="submission" date="2015-05" db="EMBL/GenBank/DDBJ databases">
        <title>Draft genome sequence of Microvirga vignae strain BR3299, a novel nitrogen fixing bacteria isolated from Brazil semi-aired region.</title>
        <authorList>
            <person name="Zilli J.E."/>
            <person name="Passos S.R."/>
            <person name="Leite J."/>
            <person name="Baldani J.I."/>
            <person name="Xavier G.R."/>
            <person name="Rumjaneck N.G."/>
            <person name="Simoes-Araujo J.L."/>
        </authorList>
    </citation>
    <scope>NUCLEOTIDE SEQUENCE [LARGE SCALE GENOMIC DNA]</scope>
    <source>
        <strain evidence="2 3">BR3299</strain>
    </source>
</reference>
<organism evidence="2 3">
    <name type="scientific">Microvirga vignae</name>
    <dbReference type="NCBI Taxonomy" id="1225564"/>
    <lineage>
        <taxon>Bacteria</taxon>
        <taxon>Pseudomonadati</taxon>
        <taxon>Pseudomonadota</taxon>
        <taxon>Alphaproteobacteria</taxon>
        <taxon>Hyphomicrobiales</taxon>
        <taxon>Methylobacteriaceae</taxon>
        <taxon>Microvirga</taxon>
    </lineage>
</organism>
<sequence>MDRSMRDDVGVAPAELTADRKESTMQTNKPRPDDIDPVDEASLESFPASDPPAWNGTHPGPVDVSALLHRTKEARSVWNHALEEAAQLADGTDLGLSSRIRSLKHAEPDDG</sequence>
<name>A0A0H1RDX1_9HYPH</name>
<dbReference type="Proteomes" id="UP000035489">
    <property type="component" value="Unassembled WGS sequence"/>
</dbReference>
<protein>
    <submittedName>
        <fullName evidence="2">Uncharacterized protein</fullName>
    </submittedName>
</protein>
<accession>A0A0H1RDX1</accession>
<gene>
    <name evidence="2" type="ORF">AA309_10995</name>
</gene>
<dbReference type="STRING" id="1225564.AA309_10995"/>
<proteinExistence type="predicted"/>